<evidence type="ECO:0000313" key="7">
    <source>
        <dbReference type="EMBL" id="RLP73044.1"/>
    </source>
</evidence>
<dbReference type="AlphaFoldDB" id="A0A3L6ZYZ9"/>
<feature type="transmembrane region" description="Helical" evidence="6">
    <location>
        <begin position="117"/>
        <end position="136"/>
    </location>
</feature>
<feature type="transmembrane region" description="Helical" evidence="6">
    <location>
        <begin position="73"/>
        <end position="96"/>
    </location>
</feature>
<dbReference type="Proteomes" id="UP000270299">
    <property type="component" value="Unassembled WGS sequence"/>
</dbReference>
<keyword evidence="4 6" id="KW-1133">Transmembrane helix</keyword>
<name>A0A3L6ZYZ9_9MICO</name>
<evidence type="ECO:0000256" key="2">
    <source>
        <dbReference type="ARBA" id="ARBA00022475"/>
    </source>
</evidence>
<evidence type="ECO:0000256" key="1">
    <source>
        <dbReference type="ARBA" id="ARBA00004651"/>
    </source>
</evidence>
<evidence type="ECO:0000256" key="4">
    <source>
        <dbReference type="ARBA" id="ARBA00022989"/>
    </source>
</evidence>
<feature type="transmembrane region" description="Helical" evidence="6">
    <location>
        <begin position="13"/>
        <end position="31"/>
    </location>
</feature>
<dbReference type="InterPro" id="IPR019108">
    <property type="entry name" value="Caa3_assmbl_CtaG-rel"/>
</dbReference>
<protein>
    <submittedName>
        <fullName evidence="7">Cytochrome c oxidase assembly protein</fullName>
    </submittedName>
</protein>
<dbReference type="Pfam" id="PF09678">
    <property type="entry name" value="Caa3_CtaG"/>
    <property type="match status" value="1"/>
</dbReference>
<accession>A0A3L6ZYZ9</accession>
<feature type="transmembrane region" description="Helical" evidence="6">
    <location>
        <begin position="181"/>
        <end position="198"/>
    </location>
</feature>
<organism evidence="7 8">
    <name type="scientific">Mycetocola manganoxydans</name>
    <dbReference type="NCBI Taxonomy" id="699879"/>
    <lineage>
        <taxon>Bacteria</taxon>
        <taxon>Bacillati</taxon>
        <taxon>Actinomycetota</taxon>
        <taxon>Actinomycetes</taxon>
        <taxon>Micrococcales</taxon>
        <taxon>Microbacteriaceae</taxon>
        <taxon>Mycetocola</taxon>
    </lineage>
</organism>
<keyword evidence="5 6" id="KW-0472">Membrane</keyword>
<reference evidence="7 8" key="1">
    <citation type="submission" date="2018-10" db="EMBL/GenBank/DDBJ databases">
        <authorList>
            <person name="Li J."/>
        </authorList>
    </citation>
    <scope>NUCLEOTIDE SEQUENCE [LARGE SCALE GENOMIC DNA]</scope>
    <source>
        <strain evidence="7 8">CCTCC AB209002</strain>
    </source>
</reference>
<evidence type="ECO:0000256" key="6">
    <source>
        <dbReference type="SAM" id="Phobius"/>
    </source>
</evidence>
<proteinExistence type="predicted"/>
<evidence type="ECO:0000256" key="5">
    <source>
        <dbReference type="ARBA" id="ARBA00023136"/>
    </source>
</evidence>
<keyword evidence="8" id="KW-1185">Reference proteome</keyword>
<comment type="subcellular location">
    <subcellularLocation>
        <location evidence="1">Cell membrane</location>
        <topology evidence="1">Multi-pass membrane protein</topology>
    </subcellularLocation>
</comment>
<dbReference type="RefSeq" id="WP_121671900.1">
    <property type="nucleotide sequence ID" value="NZ_BMXM01000003.1"/>
</dbReference>
<keyword evidence="2" id="KW-1003">Cell membrane</keyword>
<comment type="caution">
    <text evidence="7">The sequence shown here is derived from an EMBL/GenBank/DDBJ whole genome shotgun (WGS) entry which is preliminary data.</text>
</comment>
<dbReference type="EMBL" id="RCUV01000003">
    <property type="protein sequence ID" value="RLP73044.1"/>
    <property type="molecule type" value="Genomic_DNA"/>
</dbReference>
<evidence type="ECO:0000256" key="3">
    <source>
        <dbReference type="ARBA" id="ARBA00022692"/>
    </source>
</evidence>
<feature type="transmembrane region" description="Helical" evidence="6">
    <location>
        <begin position="43"/>
        <end position="61"/>
    </location>
</feature>
<feature type="transmembrane region" description="Helical" evidence="6">
    <location>
        <begin position="221"/>
        <end position="242"/>
    </location>
</feature>
<dbReference type="GO" id="GO:0005886">
    <property type="term" value="C:plasma membrane"/>
    <property type="evidence" value="ECO:0007669"/>
    <property type="project" value="UniProtKB-SubCell"/>
</dbReference>
<dbReference type="OrthoDB" id="5024156at2"/>
<evidence type="ECO:0000313" key="8">
    <source>
        <dbReference type="Proteomes" id="UP000270299"/>
    </source>
</evidence>
<gene>
    <name evidence="7" type="ORF">D9V29_03305</name>
</gene>
<keyword evidence="3 6" id="KW-0812">Transmembrane</keyword>
<feature type="transmembrane region" description="Helical" evidence="6">
    <location>
        <begin position="148"/>
        <end position="169"/>
    </location>
</feature>
<sequence>MHNHGGGVSAMELVSFALLAAIAVYLLAALRPAGRPIWPRRRIVLWIAGCLVAALSVQATATNHDDFARHAVAHVGLGMLAPLLLMLAAPGTLALRSLSAVPARRLARMLRSRPVRFLTYPVTAAVLHLGGLWLLYPGGLYPSIHVNGLLFVLVYVHLFVSGYLFSASIAGIDPAPHRASFGTRAVVLCAVMAGHSILSKQLFGNQPPDVPVAEAELGSMIMYYGGDAVSVALVVLLFAGWYREAGRTQRRLESRTQKSSV</sequence>